<proteinExistence type="predicted"/>
<accession>A0A067NCU4</accession>
<dbReference type="STRING" id="930990.A0A067NCU4"/>
<protein>
    <submittedName>
        <fullName evidence="1">Uncharacterized protein</fullName>
    </submittedName>
</protein>
<dbReference type="OrthoDB" id="2884925at2759"/>
<evidence type="ECO:0000313" key="2">
    <source>
        <dbReference type="Proteomes" id="UP000027195"/>
    </source>
</evidence>
<dbReference type="HOGENOM" id="CLU_1272089_0_0_1"/>
<sequence length="217" mass="24204">MSCYPSLIQTRRNLLIPINRLPDELLSLVFELAASDSTYRPDVRTHIQLIVSGVSKHWRGVALNTPDLWTAVNKFNRPLAHLFVTRSKQAQLDIHCHSPHESVIAYHDPTLSPQPIPHSGAGFVHFITPFLPHSNRWRSLRISGVKRSELEVLSPLQAPELQHLWISSFLETSSTASLSEPNVSLTLFSGSPHAFAICVYADCVNPLHGSAVPVSRR</sequence>
<dbReference type="EMBL" id="KL198016">
    <property type="protein sequence ID" value="KDQ21937.1"/>
    <property type="molecule type" value="Genomic_DNA"/>
</dbReference>
<evidence type="ECO:0000313" key="1">
    <source>
        <dbReference type="EMBL" id="KDQ21937.1"/>
    </source>
</evidence>
<dbReference type="AlphaFoldDB" id="A0A067NCU4"/>
<dbReference type="Gene3D" id="1.20.1280.50">
    <property type="match status" value="1"/>
</dbReference>
<gene>
    <name evidence="1" type="ORF">BOTBODRAFT_217749</name>
</gene>
<dbReference type="Proteomes" id="UP000027195">
    <property type="component" value="Unassembled WGS sequence"/>
</dbReference>
<dbReference type="InParanoid" id="A0A067NCU4"/>
<keyword evidence="2" id="KW-1185">Reference proteome</keyword>
<name>A0A067NCU4_BOTB1</name>
<reference evidence="2" key="1">
    <citation type="journal article" date="2014" name="Proc. Natl. Acad. Sci. U.S.A.">
        <title>Extensive sampling of basidiomycete genomes demonstrates inadequacy of the white-rot/brown-rot paradigm for wood decay fungi.</title>
        <authorList>
            <person name="Riley R."/>
            <person name="Salamov A.A."/>
            <person name="Brown D.W."/>
            <person name="Nagy L.G."/>
            <person name="Floudas D."/>
            <person name="Held B.W."/>
            <person name="Levasseur A."/>
            <person name="Lombard V."/>
            <person name="Morin E."/>
            <person name="Otillar R."/>
            <person name="Lindquist E.A."/>
            <person name="Sun H."/>
            <person name="LaButti K.M."/>
            <person name="Schmutz J."/>
            <person name="Jabbour D."/>
            <person name="Luo H."/>
            <person name="Baker S.E."/>
            <person name="Pisabarro A.G."/>
            <person name="Walton J.D."/>
            <person name="Blanchette R.A."/>
            <person name="Henrissat B."/>
            <person name="Martin F."/>
            <person name="Cullen D."/>
            <person name="Hibbett D.S."/>
            <person name="Grigoriev I.V."/>
        </authorList>
    </citation>
    <scope>NUCLEOTIDE SEQUENCE [LARGE SCALE GENOMIC DNA]</scope>
    <source>
        <strain evidence="2">FD-172 SS1</strain>
    </source>
</reference>
<organism evidence="1 2">
    <name type="scientific">Botryobasidium botryosum (strain FD-172 SS1)</name>
    <dbReference type="NCBI Taxonomy" id="930990"/>
    <lineage>
        <taxon>Eukaryota</taxon>
        <taxon>Fungi</taxon>
        <taxon>Dikarya</taxon>
        <taxon>Basidiomycota</taxon>
        <taxon>Agaricomycotina</taxon>
        <taxon>Agaricomycetes</taxon>
        <taxon>Cantharellales</taxon>
        <taxon>Botryobasidiaceae</taxon>
        <taxon>Botryobasidium</taxon>
    </lineage>
</organism>